<dbReference type="InterPro" id="IPR035992">
    <property type="entry name" value="Ricin_B-like_lectins"/>
</dbReference>
<feature type="compositionally biased region" description="Polar residues" evidence="1">
    <location>
        <begin position="9"/>
        <end position="25"/>
    </location>
</feature>
<feature type="compositionally biased region" description="Acidic residues" evidence="1">
    <location>
        <begin position="262"/>
        <end position="280"/>
    </location>
</feature>
<dbReference type="PROSITE" id="PS50231">
    <property type="entry name" value="RICIN_B_LECTIN"/>
    <property type="match status" value="1"/>
</dbReference>
<dbReference type="AlphaFoldDB" id="A0A7S2UMK8"/>
<organism evidence="2">
    <name type="scientific">Attheya septentrionalis</name>
    <dbReference type="NCBI Taxonomy" id="420275"/>
    <lineage>
        <taxon>Eukaryota</taxon>
        <taxon>Sar</taxon>
        <taxon>Stramenopiles</taxon>
        <taxon>Ochrophyta</taxon>
        <taxon>Bacillariophyta</taxon>
        <taxon>Coscinodiscophyceae</taxon>
        <taxon>Chaetocerotophycidae</taxon>
        <taxon>Chaetocerotales</taxon>
        <taxon>Attheyaceae</taxon>
        <taxon>Attheya</taxon>
    </lineage>
</organism>
<feature type="compositionally biased region" description="Polar residues" evidence="1">
    <location>
        <begin position="234"/>
        <end position="243"/>
    </location>
</feature>
<protein>
    <submittedName>
        <fullName evidence="2">Uncharacterized protein</fullName>
    </submittedName>
</protein>
<dbReference type="SUPFAM" id="SSF50370">
    <property type="entry name" value="Ricin B-like lectins"/>
    <property type="match status" value="1"/>
</dbReference>
<feature type="compositionally biased region" description="Basic and acidic residues" evidence="1">
    <location>
        <begin position="67"/>
        <end position="76"/>
    </location>
</feature>
<name>A0A7S2UMK8_9STRA</name>
<feature type="region of interest" description="Disordered" evidence="1">
    <location>
        <begin position="1"/>
        <end position="288"/>
    </location>
</feature>
<evidence type="ECO:0000256" key="1">
    <source>
        <dbReference type="SAM" id="MobiDB-lite"/>
    </source>
</evidence>
<proteinExistence type="predicted"/>
<feature type="compositionally biased region" description="Low complexity" evidence="1">
    <location>
        <begin position="77"/>
        <end position="87"/>
    </location>
</feature>
<dbReference type="EMBL" id="HBHQ01024278">
    <property type="protein sequence ID" value="CAD9824524.1"/>
    <property type="molecule type" value="Transcribed_RNA"/>
</dbReference>
<reference evidence="2" key="1">
    <citation type="submission" date="2021-01" db="EMBL/GenBank/DDBJ databases">
        <authorList>
            <person name="Corre E."/>
            <person name="Pelletier E."/>
            <person name="Niang G."/>
            <person name="Scheremetjew M."/>
            <person name="Finn R."/>
            <person name="Kale V."/>
            <person name="Holt S."/>
            <person name="Cochrane G."/>
            <person name="Meng A."/>
            <person name="Brown T."/>
            <person name="Cohen L."/>
        </authorList>
    </citation>
    <scope>NUCLEOTIDE SEQUENCE</scope>
    <source>
        <strain evidence="2">CCMP2084</strain>
    </source>
</reference>
<feature type="compositionally biased region" description="Acidic residues" evidence="1">
    <location>
        <begin position="172"/>
        <end position="215"/>
    </location>
</feature>
<accession>A0A7S2UMK8</accession>
<feature type="compositionally biased region" description="Basic and acidic residues" evidence="1">
    <location>
        <begin position="158"/>
        <end position="171"/>
    </location>
</feature>
<evidence type="ECO:0000313" key="2">
    <source>
        <dbReference type="EMBL" id="CAD9824524.1"/>
    </source>
</evidence>
<feature type="compositionally biased region" description="Acidic residues" evidence="1">
    <location>
        <begin position="244"/>
        <end position="254"/>
    </location>
</feature>
<sequence>MATMDEDTQQPLITNELSSTVTNIPGENMNVVDATPDGGSAADRLAAEDDDSSPILPNDEVPSSVDDPIRSSDHNESSAASAAAPGGEELESLEEFVSAPNSKQETETADAMAEFVIPPPVVVEKPRNFLGLRLGRGKHHSTTSSASSIAPTNDDEEKEKSKETDAKNKQDEESESQDEEEEDDDESDSDSLGGSDEEDNDDEEEEEEEDQESAEQDLMIPQKRWGIPFRRNNGIDSNDPNQSSEEEEEEEEFWTDMGLNEYDPEQVEERMLEEEEEEDAAQFRGEEKQPNKELEALLGMKFNLRLWWYPFACWQMETRQREWCVNKEDGADKVAVEKCDRGGQDDWEFERIPGNRGFVQIRKYSRSGRTEPQCWEAHDRSSTKETRFSISLKTCDSNKTAQHWKIDFDSDIKYKKHHPQDEVKFEIQARNSFMMKEPCCVSQGHHPKADERMDCQTCSKPRSLKHQSSFWEAIRIKEADRV</sequence>
<gene>
    <name evidence="2" type="ORF">ASEP1449_LOCUS16358</name>
</gene>